<protein>
    <submittedName>
        <fullName evidence="1">Uncharacterized protein</fullName>
    </submittedName>
</protein>
<dbReference type="AlphaFoldDB" id="A0A6G2CCX3"/>
<dbReference type="SUPFAM" id="SSF55846">
    <property type="entry name" value="N-acetylmuramoyl-L-alanine amidase-like"/>
    <property type="match status" value="1"/>
</dbReference>
<proteinExistence type="predicted"/>
<name>A0A6G2CCX3_9FIRM</name>
<dbReference type="GO" id="GO:0009253">
    <property type="term" value="P:peptidoglycan catabolic process"/>
    <property type="evidence" value="ECO:0007669"/>
    <property type="project" value="InterPro"/>
</dbReference>
<dbReference type="InterPro" id="IPR036505">
    <property type="entry name" value="Amidase/PGRP_sf"/>
</dbReference>
<reference evidence="1" key="1">
    <citation type="journal article" date="2019" name="Nat. Med.">
        <title>A library of human gut bacterial isolates paired with longitudinal multiomics data enables mechanistic microbiome research.</title>
        <authorList>
            <person name="Poyet M."/>
            <person name="Groussin M."/>
            <person name="Gibbons S.M."/>
            <person name="Avila-Pacheco J."/>
            <person name="Jiang X."/>
            <person name="Kearney S.M."/>
            <person name="Perrotta A.R."/>
            <person name="Berdy B."/>
            <person name="Zhao S."/>
            <person name="Lieberman T.D."/>
            <person name="Swanson P.K."/>
            <person name="Smith M."/>
            <person name="Roesemann S."/>
            <person name="Alexander J.E."/>
            <person name="Rich S.A."/>
            <person name="Livny J."/>
            <person name="Vlamakis H."/>
            <person name="Clish C."/>
            <person name="Bullock K."/>
            <person name="Deik A."/>
            <person name="Scott J."/>
            <person name="Pierce K.A."/>
            <person name="Xavier R.J."/>
            <person name="Alm E.J."/>
        </authorList>
    </citation>
    <scope>NUCLEOTIDE SEQUENCE</scope>
    <source>
        <strain evidence="1">BIOML-A179</strain>
    </source>
</reference>
<accession>A0A6G2CCX3</accession>
<evidence type="ECO:0000313" key="1">
    <source>
        <dbReference type="EMBL" id="MTL93222.1"/>
    </source>
</evidence>
<dbReference type="Gene3D" id="3.40.80.10">
    <property type="entry name" value="Peptidoglycan recognition protein-like"/>
    <property type="match status" value="1"/>
</dbReference>
<dbReference type="RefSeq" id="WP_129821319.1">
    <property type="nucleotide sequence ID" value="NZ_RCYV01000004.1"/>
</dbReference>
<sequence>MVARLLYENQLSIEKLKKHQDWWGKTCPNVLIKEGRWNHFKECVNTVLLAIQKGECSSQLGSGTTNVPISHSPYSQGDKVKVLTSAKHYVTGETIKDFVKGAVYEIMGVHEDKLLLSEIVSWMYSHDVEKVSGDSNTMPTADTPFLVEIICDKLHIRHHTDFNSVVVGAVKRGEVYTIIEEENELGKLKSGVGYISMNERYVRKK</sequence>
<comment type="caution">
    <text evidence="1">The sequence shown here is derived from an EMBL/GenBank/DDBJ whole genome shotgun (WGS) entry which is preliminary data.</text>
</comment>
<dbReference type="EMBL" id="WMQV01000002">
    <property type="protein sequence ID" value="MTL93222.1"/>
    <property type="molecule type" value="Genomic_DNA"/>
</dbReference>
<organism evidence="1">
    <name type="scientific">Turicibacter sanguinis</name>
    <dbReference type="NCBI Taxonomy" id="154288"/>
    <lineage>
        <taxon>Bacteria</taxon>
        <taxon>Bacillati</taxon>
        <taxon>Bacillota</taxon>
        <taxon>Erysipelotrichia</taxon>
        <taxon>Erysipelotrichales</taxon>
        <taxon>Turicibacteraceae</taxon>
        <taxon>Turicibacter</taxon>
    </lineage>
</organism>
<gene>
    <name evidence="1" type="ORF">GMA64_01630</name>
</gene>
<dbReference type="GO" id="GO:0008745">
    <property type="term" value="F:N-acetylmuramoyl-L-alanine amidase activity"/>
    <property type="evidence" value="ECO:0007669"/>
    <property type="project" value="InterPro"/>
</dbReference>